<gene>
    <name evidence="2" type="ORF">AMORRO_LOCUS16017</name>
</gene>
<feature type="non-terminal residue" evidence="2">
    <location>
        <position position="58"/>
    </location>
</feature>
<accession>A0A9N9J3R1</accession>
<dbReference type="EMBL" id="CAJVPV010041545">
    <property type="protein sequence ID" value="CAG8762330.1"/>
    <property type="molecule type" value="Genomic_DNA"/>
</dbReference>
<organism evidence="2 3">
    <name type="scientific">Acaulospora morrowiae</name>
    <dbReference type="NCBI Taxonomy" id="94023"/>
    <lineage>
        <taxon>Eukaryota</taxon>
        <taxon>Fungi</taxon>
        <taxon>Fungi incertae sedis</taxon>
        <taxon>Mucoromycota</taxon>
        <taxon>Glomeromycotina</taxon>
        <taxon>Glomeromycetes</taxon>
        <taxon>Diversisporales</taxon>
        <taxon>Acaulosporaceae</taxon>
        <taxon>Acaulospora</taxon>
    </lineage>
</organism>
<evidence type="ECO:0000313" key="3">
    <source>
        <dbReference type="Proteomes" id="UP000789342"/>
    </source>
</evidence>
<comment type="caution">
    <text evidence="2">The sequence shown here is derived from an EMBL/GenBank/DDBJ whole genome shotgun (WGS) entry which is preliminary data.</text>
</comment>
<evidence type="ECO:0000256" key="1">
    <source>
        <dbReference type="SAM" id="MobiDB-lite"/>
    </source>
</evidence>
<protein>
    <submittedName>
        <fullName evidence="2">17586_t:CDS:1</fullName>
    </submittedName>
</protein>
<feature type="region of interest" description="Disordered" evidence="1">
    <location>
        <begin position="1"/>
        <end position="42"/>
    </location>
</feature>
<dbReference type="AlphaFoldDB" id="A0A9N9J3R1"/>
<keyword evidence="3" id="KW-1185">Reference proteome</keyword>
<proteinExistence type="predicted"/>
<dbReference type="Proteomes" id="UP000789342">
    <property type="component" value="Unassembled WGS sequence"/>
</dbReference>
<sequence>MHGVHGLIPRGIERDSHGSVVSTIPRQDLNSRDLNRHSKPKKVKLRYQKDLVRYVEIS</sequence>
<reference evidence="2" key="1">
    <citation type="submission" date="2021-06" db="EMBL/GenBank/DDBJ databases">
        <authorList>
            <person name="Kallberg Y."/>
            <person name="Tangrot J."/>
            <person name="Rosling A."/>
        </authorList>
    </citation>
    <scope>NUCLEOTIDE SEQUENCE</scope>
    <source>
        <strain evidence="2">CL551</strain>
    </source>
</reference>
<name>A0A9N9J3R1_9GLOM</name>
<evidence type="ECO:0000313" key="2">
    <source>
        <dbReference type="EMBL" id="CAG8762330.1"/>
    </source>
</evidence>